<dbReference type="InterPro" id="IPR015797">
    <property type="entry name" value="NUDIX_hydrolase-like_dom_sf"/>
</dbReference>
<keyword evidence="5" id="KW-0460">Magnesium</keyword>
<accession>A0ABX2JBP7</accession>
<dbReference type="PROSITE" id="PS51462">
    <property type="entry name" value="NUDIX"/>
    <property type="match status" value="1"/>
</dbReference>
<dbReference type="InterPro" id="IPR039121">
    <property type="entry name" value="NUDT19"/>
</dbReference>
<evidence type="ECO:0000259" key="7">
    <source>
        <dbReference type="PROSITE" id="PS51462"/>
    </source>
</evidence>
<name>A0ABX2JBP7_9SPHN</name>
<dbReference type="PANTHER" id="PTHR12318:SF0">
    <property type="entry name" value="ACYL-COENZYME A DIPHOSPHATASE NUDT19"/>
    <property type="match status" value="1"/>
</dbReference>
<protein>
    <submittedName>
        <fullName evidence="8">NUDIX domain-containing protein</fullName>
    </submittedName>
</protein>
<proteinExistence type="predicted"/>
<dbReference type="PANTHER" id="PTHR12318">
    <property type="entry name" value="TESTOSTERONE-REGULATED PROTEIN RP2"/>
    <property type="match status" value="1"/>
</dbReference>
<dbReference type="SUPFAM" id="SSF55811">
    <property type="entry name" value="Nudix"/>
    <property type="match status" value="1"/>
</dbReference>
<evidence type="ECO:0000256" key="1">
    <source>
        <dbReference type="ARBA" id="ARBA00001936"/>
    </source>
</evidence>
<comment type="caution">
    <text evidence="8">The sequence shown here is derived from an EMBL/GenBank/DDBJ whole genome shotgun (WGS) entry which is preliminary data.</text>
</comment>
<sequence>MNTATHTPDAPLAVTAADAPRAQVADANAPDLPAAIPAATLVVFREHAGHAPELLMVERAQKMAFAAGAMVFPGGRIDPGDHELAETLAPVDADDAAARIAAIRETIEEAGLPVGLAEMPSPEVIAQMRRALHARQPFEAALRAAGARLDLDALVPFARWRPAHRHMRIFDTRFYLAHLPADAPCASVDRTENVRLTWASAQAVLDEADAGRMSIIFPTRRNLERLAQFPSFEATVADARVTPQRVVTPWAETRDGEEWLCIPQDLGYPVTAEPINTALRG</sequence>
<dbReference type="EMBL" id="JABULH010000001">
    <property type="protein sequence ID" value="NTS63573.1"/>
    <property type="molecule type" value="Genomic_DNA"/>
</dbReference>
<evidence type="ECO:0000256" key="3">
    <source>
        <dbReference type="ARBA" id="ARBA00022723"/>
    </source>
</evidence>
<evidence type="ECO:0000256" key="2">
    <source>
        <dbReference type="ARBA" id="ARBA00001946"/>
    </source>
</evidence>
<keyword evidence="6" id="KW-0464">Manganese</keyword>
<keyword evidence="3" id="KW-0479">Metal-binding</keyword>
<evidence type="ECO:0000256" key="6">
    <source>
        <dbReference type="ARBA" id="ARBA00023211"/>
    </source>
</evidence>
<comment type="cofactor">
    <cofactor evidence="2">
        <name>Mg(2+)</name>
        <dbReference type="ChEBI" id="CHEBI:18420"/>
    </cofactor>
</comment>
<organism evidence="8 9">
    <name type="scientific">Sphingomonas hominis</name>
    <dbReference type="NCBI Taxonomy" id="2741495"/>
    <lineage>
        <taxon>Bacteria</taxon>
        <taxon>Pseudomonadati</taxon>
        <taxon>Pseudomonadota</taxon>
        <taxon>Alphaproteobacteria</taxon>
        <taxon>Sphingomonadales</taxon>
        <taxon>Sphingomonadaceae</taxon>
        <taxon>Sphingomonas</taxon>
    </lineage>
</organism>
<evidence type="ECO:0000256" key="4">
    <source>
        <dbReference type="ARBA" id="ARBA00022801"/>
    </source>
</evidence>
<evidence type="ECO:0000313" key="9">
    <source>
        <dbReference type="Proteomes" id="UP000621447"/>
    </source>
</evidence>
<dbReference type="Gene3D" id="3.90.79.10">
    <property type="entry name" value="Nucleoside Triphosphate Pyrophosphohydrolase"/>
    <property type="match status" value="1"/>
</dbReference>
<reference evidence="8 9" key="1">
    <citation type="submission" date="2020-06" db="EMBL/GenBank/DDBJ databases">
        <title>Sphingomonas hominis sp. nov., a member of the Sphingomonas, isolated from the hair of a 22-year-old girl.</title>
        <authorList>
            <person name="Zhang D.-F."/>
            <person name="Cui X.-W."/>
        </authorList>
    </citation>
    <scope>NUCLEOTIDE SEQUENCE [LARGE SCALE GENOMIC DNA]</scope>
    <source>
        <strain evidence="8 9">HHU CXW</strain>
    </source>
</reference>
<feature type="domain" description="Nudix hydrolase" evidence="7">
    <location>
        <begin position="34"/>
        <end position="221"/>
    </location>
</feature>
<dbReference type="Proteomes" id="UP000621447">
    <property type="component" value="Unassembled WGS sequence"/>
</dbReference>
<gene>
    <name evidence="8" type="ORF">HRV97_00185</name>
</gene>
<keyword evidence="4" id="KW-0378">Hydrolase</keyword>
<evidence type="ECO:0000256" key="5">
    <source>
        <dbReference type="ARBA" id="ARBA00022842"/>
    </source>
</evidence>
<keyword evidence="9" id="KW-1185">Reference proteome</keyword>
<comment type="cofactor">
    <cofactor evidence="1">
        <name>Mn(2+)</name>
        <dbReference type="ChEBI" id="CHEBI:29035"/>
    </cofactor>
</comment>
<dbReference type="InterPro" id="IPR000086">
    <property type="entry name" value="NUDIX_hydrolase_dom"/>
</dbReference>
<evidence type="ECO:0000313" key="8">
    <source>
        <dbReference type="EMBL" id="NTS63573.1"/>
    </source>
</evidence>